<evidence type="ECO:0000313" key="3">
    <source>
        <dbReference type="Proteomes" id="UP000601223"/>
    </source>
</evidence>
<keyword evidence="1" id="KW-0472">Membrane</keyword>
<name>A0A8J3JEW7_9ACTN</name>
<reference evidence="2 3" key="1">
    <citation type="submission" date="2021-01" db="EMBL/GenBank/DDBJ databases">
        <title>Whole genome shotgun sequence of Catellatospora bangladeshensis NBRC 107357.</title>
        <authorList>
            <person name="Komaki H."/>
            <person name="Tamura T."/>
        </authorList>
    </citation>
    <scope>NUCLEOTIDE SEQUENCE [LARGE SCALE GENOMIC DNA]</scope>
    <source>
        <strain evidence="2 3">NBRC 107357</strain>
    </source>
</reference>
<evidence type="ECO:0008006" key="4">
    <source>
        <dbReference type="Google" id="ProtNLM"/>
    </source>
</evidence>
<dbReference type="RefSeq" id="WP_203741751.1">
    <property type="nucleotide sequence ID" value="NZ_BONF01000005.1"/>
</dbReference>
<sequence length="123" mass="12481">MGDAVFLSAGGPAGFAARDPADPDPVADTKATAAFGLGLLAAVTGLAVGGIVPATVALALARQARAELRTGEGWRTGAGRVRWAERLAWLGIALAGASLLALVVFLFLRGVRFGPQDFPPTVD</sequence>
<dbReference type="AlphaFoldDB" id="A0A8J3JEW7"/>
<keyword evidence="1" id="KW-1133">Transmembrane helix</keyword>
<protein>
    <recommendedName>
        <fullName evidence="4">DUF4190 domain-containing protein</fullName>
    </recommendedName>
</protein>
<evidence type="ECO:0000313" key="2">
    <source>
        <dbReference type="EMBL" id="GIF79381.1"/>
    </source>
</evidence>
<dbReference type="EMBL" id="BONF01000005">
    <property type="protein sequence ID" value="GIF79381.1"/>
    <property type="molecule type" value="Genomic_DNA"/>
</dbReference>
<comment type="caution">
    <text evidence="2">The sequence shown here is derived from an EMBL/GenBank/DDBJ whole genome shotgun (WGS) entry which is preliminary data.</text>
</comment>
<keyword evidence="3" id="KW-1185">Reference proteome</keyword>
<keyword evidence="1" id="KW-0812">Transmembrane</keyword>
<proteinExistence type="predicted"/>
<evidence type="ECO:0000256" key="1">
    <source>
        <dbReference type="SAM" id="Phobius"/>
    </source>
</evidence>
<feature type="transmembrane region" description="Helical" evidence="1">
    <location>
        <begin position="32"/>
        <end position="60"/>
    </location>
</feature>
<feature type="transmembrane region" description="Helical" evidence="1">
    <location>
        <begin position="87"/>
        <end position="108"/>
    </location>
</feature>
<organism evidence="2 3">
    <name type="scientific">Catellatospora bangladeshensis</name>
    <dbReference type="NCBI Taxonomy" id="310355"/>
    <lineage>
        <taxon>Bacteria</taxon>
        <taxon>Bacillati</taxon>
        <taxon>Actinomycetota</taxon>
        <taxon>Actinomycetes</taxon>
        <taxon>Micromonosporales</taxon>
        <taxon>Micromonosporaceae</taxon>
        <taxon>Catellatospora</taxon>
    </lineage>
</organism>
<gene>
    <name evidence="2" type="ORF">Cba03nite_07300</name>
</gene>
<accession>A0A8J3JEW7</accession>
<dbReference type="Proteomes" id="UP000601223">
    <property type="component" value="Unassembled WGS sequence"/>
</dbReference>